<feature type="domain" description="EGF-like" evidence="12">
    <location>
        <begin position="529"/>
        <end position="561"/>
    </location>
</feature>
<dbReference type="FunFam" id="3.40.390.10:FF:000002">
    <property type="entry name" value="Disintegrin and metalloproteinase domain-containing protein 22"/>
    <property type="match status" value="1"/>
</dbReference>
<evidence type="ECO:0000256" key="3">
    <source>
        <dbReference type="ARBA" id="ARBA00022989"/>
    </source>
</evidence>
<keyword evidence="9" id="KW-0479">Metal-binding</keyword>
<evidence type="ECO:0000259" key="12">
    <source>
        <dbReference type="PROSITE" id="PS50026"/>
    </source>
</evidence>
<evidence type="ECO:0000256" key="4">
    <source>
        <dbReference type="ARBA" id="ARBA00023049"/>
    </source>
</evidence>
<feature type="compositionally biased region" description="Low complexity" evidence="10">
    <location>
        <begin position="797"/>
        <end position="813"/>
    </location>
</feature>
<evidence type="ECO:0000313" key="15">
    <source>
        <dbReference type="EMBL" id="KAG8230722.1"/>
    </source>
</evidence>
<dbReference type="PANTHER" id="PTHR11905:SF159">
    <property type="entry name" value="ADAM METALLOPROTEASE"/>
    <property type="match status" value="1"/>
</dbReference>
<feature type="compositionally biased region" description="Polar residues" evidence="10">
    <location>
        <begin position="1300"/>
        <end position="1312"/>
    </location>
</feature>
<feature type="compositionally biased region" description="Polar residues" evidence="10">
    <location>
        <begin position="1494"/>
        <end position="1519"/>
    </location>
</feature>
<dbReference type="OrthoDB" id="5951731at2759"/>
<feature type="transmembrane region" description="Helical" evidence="11">
    <location>
        <begin position="586"/>
        <end position="608"/>
    </location>
</feature>
<feature type="binding site" evidence="9">
    <location>
        <position position="233"/>
    </location>
    <ligand>
        <name>Zn(2+)</name>
        <dbReference type="ChEBI" id="CHEBI:29105"/>
        <note>catalytic</note>
    </ligand>
</feature>
<dbReference type="SMART" id="SM00608">
    <property type="entry name" value="ACR"/>
    <property type="match status" value="1"/>
</dbReference>
<proteinExistence type="predicted"/>
<evidence type="ECO:0000313" key="16">
    <source>
        <dbReference type="Proteomes" id="UP000792457"/>
    </source>
</evidence>
<feature type="active site" evidence="9">
    <location>
        <position position="224"/>
    </location>
</feature>
<feature type="compositionally biased region" description="Pro residues" evidence="10">
    <location>
        <begin position="1025"/>
        <end position="1035"/>
    </location>
</feature>
<name>A0A8K0P2K7_LADFU</name>
<feature type="compositionally biased region" description="Low complexity" evidence="10">
    <location>
        <begin position="1424"/>
        <end position="1436"/>
    </location>
</feature>
<dbReference type="InterPro" id="IPR000742">
    <property type="entry name" value="EGF"/>
</dbReference>
<keyword evidence="16" id="KW-1185">Reference proteome</keyword>
<evidence type="ECO:0000256" key="6">
    <source>
        <dbReference type="ARBA" id="ARBA00023157"/>
    </source>
</evidence>
<feature type="compositionally biased region" description="Polar residues" evidence="10">
    <location>
        <begin position="1231"/>
        <end position="1253"/>
    </location>
</feature>
<dbReference type="SUPFAM" id="SSF55486">
    <property type="entry name" value="Metalloproteases ('zincins'), catalytic domain"/>
    <property type="match status" value="1"/>
</dbReference>
<dbReference type="InterPro" id="IPR024079">
    <property type="entry name" value="MetalloPept_cat_dom_sf"/>
</dbReference>
<evidence type="ECO:0000256" key="5">
    <source>
        <dbReference type="ARBA" id="ARBA00023136"/>
    </source>
</evidence>
<evidence type="ECO:0000256" key="1">
    <source>
        <dbReference type="ARBA" id="ARBA00004167"/>
    </source>
</evidence>
<dbReference type="GO" id="GO:0016020">
    <property type="term" value="C:membrane"/>
    <property type="evidence" value="ECO:0007669"/>
    <property type="project" value="UniProtKB-SubCell"/>
</dbReference>
<feature type="region of interest" description="Disordered" evidence="10">
    <location>
        <begin position="1166"/>
        <end position="1604"/>
    </location>
</feature>
<feature type="compositionally biased region" description="Low complexity" evidence="10">
    <location>
        <begin position="1349"/>
        <end position="1363"/>
    </location>
</feature>
<dbReference type="GO" id="GO:0006509">
    <property type="term" value="P:membrane protein ectodomain proteolysis"/>
    <property type="evidence" value="ECO:0007669"/>
    <property type="project" value="TreeGrafter"/>
</dbReference>
<evidence type="ECO:0008006" key="17">
    <source>
        <dbReference type="Google" id="ProtNLM"/>
    </source>
</evidence>
<keyword evidence="3 11" id="KW-1133">Transmembrane helix</keyword>
<feature type="compositionally biased region" description="Pro residues" evidence="10">
    <location>
        <begin position="753"/>
        <end position="771"/>
    </location>
</feature>
<keyword evidence="6 8" id="KW-1015">Disulfide bond</keyword>
<keyword evidence="4" id="KW-0645">Protease</keyword>
<dbReference type="InterPro" id="IPR036436">
    <property type="entry name" value="Disintegrin_dom_sf"/>
</dbReference>
<evidence type="ECO:0000256" key="2">
    <source>
        <dbReference type="ARBA" id="ARBA00022692"/>
    </source>
</evidence>
<protein>
    <recommendedName>
        <fullName evidence="17">Disintegrin and metalloproteinase domain-containing protein 12</fullName>
    </recommendedName>
</protein>
<dbReference type="PROSITE" id="PS50026">
    <property type="entry name" value="EGF_3"/>
    <property type="match status" value="1"/>
</dbReference>
<dbReference type="FunFam" id="4.10.70.10:FF:000001">
    <property type="entry name" value="Disintegrin and metalloproteinase domain-containing protein 22"/>
    <property type="match status" value="1"/>
</dbReference>
<feature type="compositionally biased region" description="Basic and acidic residues" evidence="10">
    <location>
        <begin position="1180"/>
        <end position="1196"/>
    </location>
</feature>
<reference evidence="15" key="2">
    <citation type="submission" date="2017-10" db="EMBL/GenBank/DDBJ databases">
        <title>Ladona fulva Genome sequencing and assembly.</title>
        <authorList>
            <person name="Murali S."/>
            <person name="Richards S."/>
            <person name="Bandaranaike D."/>
            <person name="Bellair M."/>
            <person name="Blankenburg K."/>
            <person name="Chao H."/>
            <person name="Dinh H."/>
            <person name="Doddapaneni H."/>
            <person name="Dugan-Rocha S."/>
            <person name="Elkadiri S."/>
            <person name="Gnanaolivu R."/>
            <person name="Hernandez B."/>
            <person name="Skinner E."/>
            <person name="Javaid M."/>
            <person name="Lee S."/>
            <person name="Li M."/>
            <person name="Ming W."/>
            <person name="Munidasa M."/>
            <person name="Muniz J."/>
            <person name="Nguyen L."/>
            <person name="Hughes D."/>
            <person name="Osuji N."/>
            <person name="Pu L.-L."/>
            <person name="Puazo M."/>
            <person name="Qu C."/>
            <person name="Quiroz J."/>
            <person name="Raj R."/>
            <person name="Weissenberger G."/>
            <person name="Xin Y."/>
            <person name="Zou X."/>
            <person name="Han Y."/>
            <person name="Worley K."/>
            <person name="Muzny D."/>
            <person name="Gibbs R."/>
        </authorList>
    </citation>
    <scope>NUCLEOTIDE SEQUENCE</scope>
    <source>
        <strain evidence="15">Sampled in the wild</strain>
    </source>
</reference>
<feature type="disulfide bond" evidence="9">
    <location>
        <begin position="240"/>
        <end position="245"/>
    </location>
</feature>
<feature type="region of interest" description="Disordered" evidence="10">
    <location>
        <begin position="747"/>
        <end position="813"/>
    </location>
</feature>
<evidence type="ECO:0000256" key="9">
    <source>
        <dbReference type="PROSITE-ProRule" id="PRU00276"/>
    </source>
</evidence>
<dbReference type="SUPFAM" id="SSF57552">
    <property type="entry name" value="Blood coagulation inhibitor (disintegrin)"/>
    <property type="match status" value="1"/>
</dbReference>
<feature type="compositionally biased region" description="Polar residues" evidence="10">
    <location>
        <begin position="1371"/>
        <end position="1423"/>
    </location>
</feature>
<dbReference type="InterPro" id="IPR001590">
    <property type="entry name" value="Peptidase_M12B"/>
</dbReference>
<dbReference type="Gene3D" id="4.10.70.10">
    <property type="entry name" value="Disintegrin domain"/>
    <property type="match status" value="1"/>
</dbReference>
<feature type="compositionally biased region" description="Polar residues" evidence="10">
    <location>
        <begin position="1339"/>
        <end position="1348"/>
    </location>
</feature>
<feature type="compositionally biased region" description="Polar residues" evidence="10">
    <location>
        <begin position="1569"/>
        <end position="1595"/>
    </location>
</feature>
<feature type="region of interest" description="Disordered" evidence="10">
    <location>
        <begin position="977"/>
        <end position="1148"/>
    </location>
</feature>
<feature type="compositionally biased region" description="Low complexity" evidence="10">
    <location>
        <begin position="1520"/>
        <end position="1563"/>
    </location>
</feature>
<dbReference type="SMART" id="SM00050">
    <property type="entry name" value="DISIN"/>
    <property type="match status" value="1"/>
</dbReference>
<feature type="transmembrane region" description="Helical" evidence="11">
    <location>
        <begin position="117"/>
        <end position="140"/>
    </location>
</feature>
<feature type="compositionally biased region" description="Low complexity" evidence="10">
    <location>
        <begin position="1476"/>
        <end position="1493"/>
    </location>
</feature>
<dbReference type="PROSITE" id="PS50215">
    <property type="entry name" value="ADAM_MEPRO"/>
    <property type="match status" value="1"/>
</dbReference>
<feature type="compositionally biased region" description="Basic and acidic residues" evidence="10">
    <location>
        <begin position="1209"/>
        <end position="1220"/>
    </location>
</feature>
<dbReference type="EMBL" id="KZ308506">
    <property type="protein sequence ID" value="KAG8230722.1"/>
    <property type="molecule type" value="Genomic_DNA"/>
</dbReference>
<dbReference type="Pfam" id="PF01421">
    <property type="entry name" value="Reprolysin"/>
    <property type="match status" value="1"/>
</dbReference>
<dbReference type="Pfam" id="PF00200">
    <property type="entry name" value="Disintegrin"/>
    <property type="match status" value="1"/>
</dbReference>
<evidence type="ECO:0000256" key="8">
    <source>
        <dbReference type="PROSITE-ProRule" id="PRU00076"/>
    </source>
</evidence>
<dbReference type="InterPro" id="IPR006586">
    <property type="entry name" value="ADAM_Cys-rich"/>
</dbReference>
<gene>
    <name evidence="15" type="ORF">J437_LFUL010823</name>
</gene>
<reference evidence="15" key="1">
    <citation type="submission" date="2013-04" db="EMBL/GenBank/DDBJ databases">
        <authorList>
            <person name="Qu J."/>
            <person name="Murali S.C."/>
            <person name="Bandaranaike D."/>
            <person name="Bellair M."/>
            <person name="Blankenburg K."/>
            <person name="Chao H."/>
            <person name="Dinh H."/>
            <person name="Doddapaneni H."/>
            <person name="Downs B."/>
            <person name="Dugan-Rocha S."/>
            <person name="Elkadiri S."/>
            <person name="Gnanaolivu R.D."/>
            <person name="Hernandez B."/>
            <person name="Javaid M."/>
            <person name="Jayaseelan J.C."/>
            <person name="Lee S."/>
            <person name="Li M."/>
            <person name="Ming W."/>
            <person name="Munidasa M."/>
            <person name="Muniz J."/>
            <person name="Nguyen L."/>
            <person name="Ongeri F."/>
            <person name="Osuji N."/>
            <person name="Pu L.-L."/>
            <person name="Puazo M."/>
            <person name="Qu C."/>
            <person name="Quiroz J."/>
            <person name="Raj R."/>
            <person name="Weissenberger G."/>
            <person name="Xin Y."/>
            <person name="Zou X."/>
            <person name="Han Y."/>
            <person name="Richards S."/>
            <person name="Worley K."/>
            <person name="Muzny D."/>
            <person name="Gibbs R."/>
        </authorList>
    </citation>
    <scope>NUCLEOTIDE SEQUENCE</scope>
    <source>
        <strain evidence="15">Sampled in the wild</strain>
    </source>
</reference>
<feature type="disulfide bond" evidence="8">
    <location>
        <begin position="551"/>
        <end position="560"/>
    </location>
</feature>
<feature type="region of interest" description="Disordered" evidence="10">
    <location>
        <begin position="705"/>
        <end position="727"/>
    </location>
</feature>
<feature type="compositionally biased region" description="Polar residues" evidence="10">
    <location>
        <begin position="1437"/>
        <end position="1465"/>
    </location>
</feature>
<feature type="disulfide bond" evidence="9">
    <location>
        <begin position="198"/>
        <end position="278"/>
    </location>
</feature>
<feature type="domain" description="Disintegrin" evidence="13">
    <location>
        <begin position="289"/>
        <end position="377"/>
    </location>
</feature>
<evidence type="ECO:0000256" key="7">
    <source>
        <dbReference type="PROSITE-ProRule" id="PRU00068"/>
    </source>
</evidence>
<dbReference type="Gene3D" id="3.40.390.10">
    <property type="entry name" value="Collagenase (Catalytic Domain)"/>
    <property type="match status" value="1"/>
</dbReference>
<feature type="compositionally biased region" description="Polar residues" evidence="10">
    <location>
        <begin position="1120"/>
        <end position="1140"/>
    </location>
</feature>
<comment type="caution">
    <text evidence="8">Lacks conserved residue(s) required for the propagation of feature annotation.</text>
</comment>
<evidence type="ECO:0000256" key="11">
    <source>
        <dbReference type="SAM" id="Phobius"/>
    </source>
</evidence>
<comment type="subcellular location">
    <subcellularLocation>
        <location evidence="1">Membrane</location>
        <topology evidence="1">Single-pass membrane protein</topology>
    </subcellularLocation>
</comment>
<dbReference type="InterPro" id="IPR001762">
    <property type="entry name" value="Disintegrin_dom"/>
</dbReference>
<dbReference type="InterPro" id="IPR034027">
    <property type="entry name" value="Reprolysin_adamalysin"/>
</dbReference>
<dbReference type="Proteomes" id="UP000792457">
    <property type="component" value="Unassembled WGS sequence"/>
</dbReference>
<feature type="non-terminal residue" evidence="15">
    <location>
        <position position="1"/>
    </location>
</feature>
<dbReference type="Pfam" id="PF08516">
    <property type="entry name" value="ADAM_CR"/>
    <property type="match status" value="1"/>
</dbReference>
<evidence type="ECO:0000256" key="10">
    <source>
        <dbReference type="SAM" id="MobiDB-lite"/>
    </source>
</evidence>
<organism evidence="15 16">
    <name type="scientific">Ladona fulva</name>
    <name type="common">Scarce chaser dragonfly</name>
    <name type="synonym">Libellula fulva</name>
    <dbReference type="NCBI Taxonomy" id="123851"/>
    <lineage>
        <taxon>Eukaryota</taxon>
        <taxon>Metazoa</taxon>
        <taxon>Ecdysozoa</taxon>
        <taxon>Arthropoda</taxon>
        <taxon>Hexapoda</taxon>
        <taxon>Insecta</taxon>
        <taxon>Pterygota</taxon>
        <taxon>Palaeoptera</taxon>
        <taxon>Odonata</taxon>
        <taxon>Epiprocta</taxon>
        <taxon>Anisoptera</taxon>
        <taxon>Libelluloidea</taxon>
        <taxon>Libellulidae</taxon>
        <taxon>Ladona</taxon>
    </lineage>
</organism>
<evidence type="ECO:0000259" key="14">
    <source>
        <dbReference type="PROSITE" id="PS50215"/>
    </source>
</evidence>
<keyword evidence="4" id="KW-0482">Metalloprotease</keyword>
<dbReference type="PROSITE" id="PS50214">
    <property type="entry name" value="DISINTEGRIN_2"/>
    <property type="match status" value="1"/>
</dbReference>
<sequence>MHYLEPVSQVGYTEEDGENMEEEYDNAHFLYKHSDLIANHTCGYSGTPYHIFHNQEFNRILRYKRSAKDDSSSETIRGPYNANRRSRYVELVLVVDKREYKELGESLPKVYKHCKDIANIINALYVPLNIFVALVGVVVWQEHDEISLNENGDTTLTNFLHYRRGRLVKEHPNDNAQLLTRIQFKGGVVGKALKGPICTYEFSGGVSMDHSSVVGLVATTVAHEMGHNFGMEHDSAECVCPSERCIMAPSSSAMSPIHWSSCSLEYLALAFEHGMDYCLRNKPEKLFDSPVCGNGFVEAGEQCDCGLPQHCDNPCCVAETCMLVPNTSCATGQCCDLKTCKPKSAGTMCRSANHECDLPEYCTGQSEYCPSDVFKMDGETCNHGKAFCYQGSCRTHSDQCRLLWGPSGSSSDEQCYNMNTKGSRHGNCGYNRLNQSYNKCRDENVMCGMLHCKHYNERLEFGMESVSILSHSFINNGGSIIPCRTAIVDLGLNEVDPGLAPDGAKCGPGKMCVNQKCLPVESLVAGGANGKGCPKGCSGNGVCNSKNHCHCKKGFAPPYCDYPGPGGSEDSGPASDPNAGRKMMTALYVIFFGIVPVLAILAIMLYYTRPRIKSWWEKGGAFGFGERRVGDGLGQYVKFNLCRWNCSWFESVSRLCASKTGRLHAVCSNPKGIKGFCSNKNGFCEKIRKEKNKRGGAGGVRVLVEPSSPMSPGSGSGDGATTTLLPPGSTSLQSNLFGQHKGFTITPLAAPKLPSPPDDILPKNPAPPIPISPAASASNNTDPKVPPHRMAPPPPVAVSSTPASSAVATPVTSTSIVTANKRPIISNPILNRSSSTAKELISSAMGEEAKVPMVDVLKPQRRAPEAPPVQPRPMSSPVELKPIEVTVSSHDTIAPMGGSGGSSALSRIASILRPVQVGRSQSVNHQAGPKPNAPVKAAKVLDRQALRNLSISNPIPQQEIEIPQKVLPVSEAAANLTGGKPTVTRARSMRDGTVTNRPAIHSFGSMRGARPASIPSAMSIGTRPTSPPPRPPPPNISSIEPTDPSHSIPGLPGYQNPPSSKNEHAYDDCMSLKPAEDGRSKAPAPSAPLAHIEEEDSMSSPTSADNIYAVIQEVDDVSDSAKSPTNINSGYTSPTANEYQSPRPLEGSCESVGLLSEIVSEIQARNIESIYTSTLGRKKKQEERERKEREEAERKAKAAGANGKGGPNKPEKSVTFKTDKVDDDPNLQGMYVNTPSSSTSFQPNGSTFYSNVDSPEPLIPNAPAALPPKTLRSPPALSSSISTRVSPVSSIPTKDETKSKPNNPTSTINISATAPPLPAPNASKFTASAAPLKIGFPQRPQQLTSKHQTSTTPAVSSSAASNSLNKDKIISGSTNKVLSPQSSDASKISSGLNNKILSPQSSDASKISSGLNNKILSPQSSDVSKISSGLSKKILSPQSTDVSSKGGESSPNSVKDSSNEESANKNGEAPFSTFKGPLRTLGSPTPPTTTLTSANTYKPYSSSLQRSGGTVASYRSASNPPSTTAVPSRSAPATTSPPKASPPSISSTTLKSPSETSSENTNNCVNGGFASSSGSKGPDLVTSNTCTPNSASNIGKSPDVVLGA</sequence>
<dbReference type="GO" id="GO:0004222">
    <property type="term" value="F:metalloendopeptidase activity"/>
    <property type="evidence" value="ECO:0007669"/>
    <property type="project" value="InterPro"/>
</dbReference>
<dbReference type="PANTHER" id="PTHR11905">
    <property type="entry name" value="ADAM A DISINTEGRIN AND METALLOPROTEASE DOMAIN"/>
    <property type="match status" value="1"/>
</dbReference>
<feature type="disulfide bond" evidence="7">
    <location>
        <begin position="349"/>
        <end position="369"/>
    </location>
</feature>
<dbReference type="PROSITE" id="PS01186">
    <property type="entry name" value="EGF_2"/>
    <property type="match status" value="1"/>
</dbReference>
<keyword evidence="4" id="KW-0378">Hydrolase</keyword>
<feature type="domain" description="Peptidase M12B" evidence="14">
    <location>
        <begin position="87"/>
        <end position="283"/>
    </location>
</feature>
<feature type="compositionally biased region" description="Low complexity" evidence="10">
    <location>
        <begin position="1278"/>
        <end position="1292"/>
    </location>
</feature>
<feature type="disulfide bond" evidence="8">
    <location>
        <begin position="533"/>
        <end position="543"/>
    </location>
</feature>
<keyword evidence="5 11" id="KW-0472">Membrane</keyword>
<feature type="compositionally biased region" description="Low complexity" evidence="10">
    <location>
        <begin position="1255"/>
        <end position="1268"/>
    </location>
</feature>
<evidence type="ECO:0000259" key="13">
    <source>
        <dbReference type="PROSITE" id="PS50214"/>
    </source>
</evidence>
<keyword evidence="9" id="KW-0862">Zinc</keyword>
<feature type="binding site" evidence="9">
    <location>
        <position position="227"/>
    </location>
    <ligand>
        <name>Zn(2+)</name>
        <dbReference type="ChEBI" id="CHEBI:29105"/>
        <note>catalytic</note>
    </ligand>
</feature>
<dbReference type="CDD" id="cd04269">
    <property type="entry name" value="ZnMc_adamalysin_II_like"/>
    <property type="match status" value="1"/>
</dbReference>
<dbReference type="GO" id="GO:0046872">
    <property type="term" value="F:metal ion binding"/>
    <property type="evidence" value="ECO:0007669"/>
    <property type="project" value="UniProtKB-KW"/>
</dbReference>
<accession>A0A8K0P2K7</accession>
<feature type="binding site" evidence="9">
    <location>
        <position position="223"/>
    </location>
    <ligand>
        <name>Zn(2+)</name>
        <dbReference type="ChEBI" id="CHEBI:29105"/>
        <note>catalytic</note>
    </ligand>
</feature>
<keyword evidence="8" id="KW-0245">EGF-like domain</keyword>
<feature type="disulfide bond" evidence="9">
    <location>
        <begin position="238"/>
        <end position="262"/>
    </location>
</feature>
<keyword evidence="2 11" id="KW-0812">Transmembrane</keyword>
<comment type="caution">
    <text evidence="15">The sequence shown here is derived from an EMBL/GenBank/DDBJ whole genome shotgun (WGS) entry which is preliminary data.</text>
</comment>